<evidence type="ECO:0000256" key="1">
    <source>
        <dbReference type="SAM" id="SignalP"/>
    </source>
</evidence>
<dbReference type="EMBL" id="JBHUOM010000045">
    <property type="protein sequence ID" value="MFD2937842.1"/>
    <property type="molecule type" value="Genomic_DNA"/>
</dbReference>
<evidence type="ECO:0008006" key="4">
    <source>
        <dbReference type="Google" id="ProtNLM"/>
    </source>
</evidence>
<dbReference type="RefSeq" id="WP_381508296.1">
    <property type="nucleotide sequence ID" value="NZ_JBHUOM010000045.1"/>
</dbReference>
<dbReference type="Proteomes" id="UP001597512">
    <property type="component" value="Unassembled WGS sequence"/>
</dbReference>
<keyword evidence="1" id="KW-0732">Signal</keyword>
<keyword evidence="3" id="KW-1185">Reference proteome</keyword>
<dbReference type="SUPFAM" id="SSF49464">
    <property type="entry name" value="Carboxypeptidase regulatory domain-like"/>
    <property type="match status" value="1"/>
</dbReference>
<sequence length="122" mass="13732">MKIILCLLFLINYSLCLAQNRKGVYTIQREKSALGNKSIISGSVVDFATNQPLKVAVIKIDTTLIQTDTLGHFRQELSPGKHQVRAGFIGYYLIDLGKISLRKGELINILFRVKEDTRPLID</sequence>
<reference evidence="3" key="1">
    <citation type="journal article" date="2019" name="Int. J. Syst. Evol. Microbiol.">
        <title>The Global Catalogue of Microorganisms (GCM) 10K type strain sequencing project: providing services to taxonomists for standard genome sequencing and annotation.</title>
        <authorList>
            <consortium name="The Broad Institute Genomics Platform"/>
            <consortium name="The Broad Institute Genome Sequencing Center for Infectious Disease"/>
            <person name="Wu L."/>
            <person name="Ma J."/>
        </authorList>
    </citation>
    <scope>NUCLEOTIDE SEQUENCE [LARGE SCALE GENOMIC DNA]</scope>
    <source>
        <strain evidence="3">KCTC 52490</strain>
    </source>
</reference>
<protein>
    <recommendedName>
        <fullName evidence="4">Carboxypeptidase-like regulatory domain-containing protein</fullName>
    </recommendedName>
</protein>
<feature type="chain" id="PRO_5046991765" description="Carboxypeptidase-like regulatory domain-containing protein" evidence="1">
    <location>
        <begin position="19"/>
        <end position="122"/>
    </location>
</feature>
<name>A0ABW6ATP1_9BACT</name>
<gene>
    <name evidence="2" type="ORF">ACFS25_29010</name>
</gene>
<feature type="signal peptide" evidence="1">
    <location>
        <begin position="1"/>
        <end position="18"/>
    </location>
</feature>
<comment type="caution">
    <text evidence="2">The sequence shown here is derived from an EMBL/GenBank/DDBJ whole genome shotgun (WGS) entry which is preliminary data.</text>
</comment>
<organism evidence="2 3">
    <name type="scientific">Spirosoma flavum</name>
    <dbReference type="NCBI Taxonomy" id="2048557"/>
    <lineage>
        <taxon>Bacteria</taxon>
        <taxon>Pseudomonadati</taxon>
        <taxon>Bacteroidota</taxon>
        <taxon>Cytophagia</taxon>
        <taxon>Cytophagales</taxon>
        <taxon>Cytophagaceae</taxon>
        <taxon>Spirosoma</taxon>
    </lineage>
</organism>
<proteinExistence type="predicted"/>
<evidence type="ECO:0000313" key="3">
    <source>
        <dbReference type="Proteomes" id="UP001597512"/>
    </source>
</evidence>
<evidence type="ECO:0000313" key="2">
    <source>
        <dbReference type="EMBL" id="MFD2937842.1"/>
    </source>
</evidence>
<dbReference type="InterPro" id="IPR008969">
    <property type="entry name" value="CarboxyPept-like_regulatory"/>
</dbReference>
<accession>A0ABW6ATP1</accession>
<dbReference type="Gene3D" id="2.60.40.1120">
    <property type="entry name" value="Carboxypeptidase-like, regulatory domain"/>
    <property type="match status" value="1"/>
</dbReference>